<dbReference type="SUPFAM" id="SSF75005">
    <property type="entry name" value="Arabinanase/levansucrase/invertase"/>
    <property type="match status" value="1"/>
</dbReference>
<dbReference type="PANTHER" id="PTHR22925">
    <property type="entry name" value="GLYCOSYL HYDROLASE 43 FAMILY MEMBER"/>
    <property type="match status" value="1"/>
</dbReference>
<evidence type="ECO:0000313" key="6">
    <source>
        <dbReference type="Proteomes" id="UP000077355"/>
    </source>
</evidence>
<name>A0A162MEI7_9BACL</name>
<dbReference type="InterPro" id="IPR006710">
    <property type="entry name" value="Glyco_hydro_43"/>
</dbReference>
<dbReference type="CDD" id="cd18822">
    <property type="entry name" value="GH43_CtGH43-like"/>
    <property type="match status" value="1"/>
</dbReference>
<keyword evidence="2 4" id="KW-0378">Hydrolase</keyword>
<evidence type="ECO:0000256" key="3">
    <source>
        <dbReference type="ARBA" id="ARBA00023295"/>
    </source>
</evidence>
<sequence length="313" mass="35666">MKSVFLPIDQNGNVVHAHGGHILKDRGKFYWIGEDRTDRNKVSCYVSTDLVTWSFCNHILTVDSHTASHCVRTSPELDIPEQQAEIGQGCNIERPKVLYNETTQQYVMWMHWERPSDYSHARCAVAVCDTIDGDYTYLGSFNPIGHMSRDCTLFKDDDGIGYFISAARDNDDLHIYKLSDDYLSIDRLVHVLWPGQQGEAPTLFKRNGLYYMLTSGCTGWAPNQSGYAYATSISGDWCLPKDLGDETTYRSQPTCVIPLEEQDGSMSYWYLGDRWGGSHDDYYKSKYVLLPLNFVSDTELILDWQDDIDLPVG</sequence>
<keyword evidence="6" id="KW-1185">Reference proteome</keyword>
<dbReference type="RefSeq" id="WP_068651805.1">
    <property type="nucleotide sequence ID" value="NZ_CP043611.1"/>
</dbReference>
<comment type="similarity">
    <text evidence="1 4">Belongs to the glycosyl hydrolase 43 family.</text>
</comment>
<dbReference type="PANTHER" id="PTHR22925:SF3">
    <property type="entry name" value="GLYCOSYL HYDROLASE FAMILY PROTEIN 43"/>
    <property type="match status" value="1"/>
</dbReference>
<organism evidence="5 6">
    <name type="scientific">Paenibacillus antarcticus</name>
    <dbReference type="NCBI Taxonomy" id="253703"/>
    <lineage>
        <taxon>Bacteria</taxon>
        <taxon>Bacillati</taxon>
        <taxon>Bacillota</taxon>
        <taxon>Bacilli</taxon>
        <taxon>Bacillales</taxon>
        <taxon>Paenibacillaceae</taxon>
        <taxon>Paenibacillus</taxon>
    </lineage>
</organism>
<gene>
    <name evidence="5" type="ORF">PBAT_18815</name>
</gene>
<evidence type="ECO:0000313" key="5">
    <source>
        <dbReference type="EMBL" id="OAB43053.1"/>
    </source>
</evidence>
<dbReference type="OrthoDB" id="273314at2"/>
<evidence type="ECO:0000256" key="4">
    <source>
        <dbReference type="RuleBase" id="RU361187"/>
    </source>
</evidence>
<evidence type="ECO:0000256" key="1">
    <source>
        <dbReference type="ARBA" id="ARBA00009865"/>
    </source>
</evidence>
<proteinExistence type="inferred from homology"/>
<accession>A0A162MEI7</accession>
<dbReference type="EMBL" id="LVJI01000030">
    <property type="protein sequence ID" value="OAB43053.1"/>
    <property type="molecule type" value="Genomic_DNA"/>
</dbReference>
<comment type="caution">
    <text evidence="5">The sequence shown here is derived from an EMBL/GenBank/DDBJ whole genome shotgun (WGS) entry which is preliminary data.</text>
</comment>
<reference evidence="5 6" key="1">
    <citation type="submission" date="2016-03" db="EMBL/GenBank/DDBJ databases">
        <title>Draft genome sequence of Paenibacillus antarcticus CECT 5836.</title>
        <authorList>
            <person name="Shin S.-K."/>
            <person name="Yi H."/>
        </authorList>
    </citation>
    <scope>NUCLEOTIDE SEQUENCE [LARGE SCALE GENOMIC DNA]</scope>
    <source>
        <strain evidence="5 6">CECT 5836</strain>
    </source>
</reference>
<dbReference type="GO" id="GO:0005975">
    <property type="term" value="P:carbohydrate metabolic process"/>
    <property type="evidence" value="ECO:0007669"/>
    <property type="project" value="InterPro"/>
</dbReference>
<dbReference type="Proteomes" id="UP000077355">
    <property type="component" value="Unassembled WGS sequence"/>
</dbReference>
<keyword evidence="3 4" id="KW-0326">Glycosidase</keyword>
<dbReference type="InterPro" id="IPR023296">
    <property type="entry name" value="Glyco_hydro_beta-prop_sf"/>
</dbReference>
<dbReference type="Pfam" id="PF04616">
    <property type="entry name" value="Glyco_hydro_43"/>
    <property type="match status" value="1"/>
</dbReference>
<evidence type="ECO:0008006" key="7">
    <source>
        <dbReference type="Google" id="ProtNLM"/>
    </source>
</evidence>
<evidence type="ECO:0000256" key="2">
    <source>
        <dbReference type="ARBA" id="ARBA00022801"/>
    </source>
</evidence>
<dbReference type="AlphaFoldDB" id="A0A162MEI7"/>
<dbReference type="GO" id="GO:0004553">
    <property type="term" value="F:hydrolase activity, hydrolyzing O-glycosyl compounds"/>
    <property type="evidence" value="ECO:0007669"/>
    <property type="project" value="InterPro"/>
</dbReference>
<dbReference type="Gene3D" id="2.115.10.20">
    <property type="entry name" value="Glycosyl hydrolase domain, family 43"/>
    <property type="match status" value="1"/>
</dbReference>
<protein>
    <recommendedName>
        <fullName evidence="7">Glycosyl hydrolase family 43</fullName>
    </recommendedName>
</protein>